<evidence type="ECO:0000256" key="4">
    <source>
        <dbReference type="PIRSR" id="PIRSR603469-3"/>
    </source>
</evidence>
<feature type="chain" id="PRO_5012214252" evidence="8">
    <location>
        <begin position="37"/>
        <end position="549"/>
    </location>
</feature>
<dbReference type="GO" id="GO:0009758">
    <property type="term" value="P:carbohydrate utilization"/>
    <property type="evidence" value="ECO:0007669"/>
    <property type="project" value="InterPro"/>
</dbReference>
<dbReference type="Proteomes" id="UP000192911">
    <property type="component" value="Unassembled WGS sequence"/>
</dbReference>
<feature type="binding site" evidence="3">
    <location>
        <position position="126"/>
    </location>
    <ligand>
        <name>substrate</name>
    </ligand>
</feature>
<evidence type="ECO:0000256" key="3">
    <source>
        <dbReference type="PIRSR" id="PIRSR603469-2"/>
    </source>
</evidence>
<dbReference type="EMBL" id="FXAH01000008">
    <property type="protein sequence ID" value="SMF48201.1"/>
    <property type="molecule type" value="Genomic_DNA"/>
</dbReference>
<proteinExistence type="inferred from homology"/>
<dbReference type="SUPFAM" id="SSF75005">
    <property type="entry name" value="Arabinanase/levansucrase/invertase"/>
    <property type="match status" value="1"/>
</dbReference>
<feature type="signal peptide" evidence="8">
    <location>
        <begin position="1"/>
        <end position="36"/>
    </location>
</feature>
<feature type="binding site" evidence="3">
    <location>
        <position position="217"/>
    </location>
    <ligand>
        <name>substrate</name>
    </ligand>
</feature>
<feature type="active site" description="Nucleophile" evidence="2">
    <location>
        <position position="127"/>
    </location>
</feature>
<evidence type="ECO:0000256" key="7">
    <source>
        <dbReference type="SAM" id="MobiDB-lite"/>
    </source>
</evidence>
<evidence type="ECO:0000256" key="1">
    <source>
        <dbReference type="ARBA" id="ARBA00006775"/>
    </source>
</evidence>
<dbReference type="CDD" id="cd08997">
    <property type="entry name" value="GH68"/>
    <property type="match status" value="1"/>
</dbReference>
<evidence type="ECO:0000313" key="10">
    <source>
        <dbReference type="Proteomes" id="UP000192911"/>
    </source>
</evidence>
<dbReference type="InterPro" id="IPR023296">
    <property type="entry name" value="Glyco_hydro_beta-prop_sf"/>
</dbReference>
<keyword evidence="4" id="KW-0106">Calcium</keyword>
<reference evidence="10" key="1">
    <citation type="submission" date="2017-04" db="EMBL/GenBank/DDBJ databases">
        <authorList>
            <person name="Varghese N."/>
            <person name="Submissions S."/>
        </authorList>
    </citation>
    <scope>NUCLEOTIDE SEQUENCE [LARGE SCALE GENOMIC DNA]</scope>
    <source>
        <strain evidence="10">Ballard 720</strain>
    </source>
</reference>
<evidence type="ECO:0000256" key="8">
    <source>
        <dbReference type="SAM" id="SignalP"/>
    </source>
</evidence>
<keyword evidence="10" id="KW-1185">Reference proteome</keyword>
<name>A0A1X7F918_TRICW</name>
<dbReference type="OrthoDB" id="3359526at2"/>
<feature type="region of interest" description="Disordered" evidence="7">
    <location>
        <begin position="39"/>
        <end position="66"/>
    </location>
</feature>
<dbReference type="Gene3D" id="2.115.10.20">
    <property type="entry name" value="Glycosyl hydrolase domain, family 43"/>
    <property type="match status" value="1"/>
</dbReference>
<feature type="binding site" evidence="3">
    <location>
        <begin position="299"/>
        <end position="300"/>
    </location>
    <ligand>
        <name>substrate</name>
    </ligand>
</feature>
<sequence>MTPPPFPLLALRPCVSKRLLTGLAVMSAVAASLAHAQTSGSWSGSGGTGSHPSVPASGFPAPTRHTQQAYDPESNFTMRWTRADIRQILAQSHTATAVDKNSLPLALTMPDIPQNFPLMNSNVWVWDTWPLADMRANQLSFKGWEVIFSLTADPHAGYTFDDRHVHARIGFFYRRAGIPAWQRPANGGWIWGGHLFPAGASAKVFGSAPTTDNAEWSGSARLVSGSTVSLYYTALSFNRSAPGGSDITPPIAVITRADGHIHADAKHVWFTGFDDHKPLLQPDGEMYQTGQQNTYYSFRDPFVFTDPAHPGKTYMVFEGNTGGPRGARTCTEADLGYAPNDPYGENLNAVMDSGAIYQKANVGLAVATNARLTEWKFLPPILSANCVNDQTERPQIYMKDGKYYLFTISHRPTMAAGVDGPDGVYGFVGNGIRSDFEPLNKGGGLVLGNPTDFAAPIGAPYAQDPNQNPREFQSYSHYMMPGGLVESFIDAIGPRRGGTLAPTVKININGTSTAVDRTYGKGGLGGYGDIPANMPALGASHADSANASD</sequence>
<accession>A0A1X7F918</accession>
<keyword evidence="8" id="KW-0732">Signal</keyword>
<protein>
    <submittedName>
        <fullName evidence="9">Levansucrase</fullName>
    </submittedName>
</protein>
<feature type="binding site" evidence="4">
    <location>
        <position position="389"/>
    </location>
    <ligand>
        <name>Ca(2+)</name>
        <dbReference type="ChEBI" id="CHEBI:29108"/>
        <label>1</label>
    </ligand>
</feature>
<organism evidence="9 10">
    <name type="scientific">Trinickia caryophylli</name>
    <name type="common">Paraburkholderia caryophylli</name>
    <dbReference type="NCBI Taxonomy" id="28094"/>
    <lineage>
        <taxon>Bacteria</taxon>
        <taxon>Pseudomonadati</taxon>
        <taxon>Pseudomonadota</taxon>
        <taxon>Betaproteobacteria</taxon>
        <taxon>Burkholderiales</taxon>
        <taxon>Burkholderiaceae</taxon>
        <taxon>Trinickia</taxon>
    </lineage>
</organism>
<dbReference type="InterPro" id="IPR003469">
    <property type="entry name" value="Glyco_hydro_68"/>
</dbReference>
<feature type="site" description="Transition state stabilizer" evidence="5">
    <location>
        <position position="300"/>
    </location>
</feature>
<feature type="active site" description="Proton donor/acceptor" evidence="2">
    <location>
        <position position="392"/>
    </location>
</feature>
<dbReference type="GO" id="GO:0046872">
    <property type="term" value="F:metal ion binding"/>
    <property type="evidence" value="ECO:0007669"/>
    <property type="project" value="UniProtKB-KW"/>
</dbReference>
<evidence type="ECO:0000313" key="9">
    <source>
        <dbReference type="EMBL" id="SMF48201.1"/>
    </source>
</evidence>
<comment type="cofactor">
    <cofactor evidence="4">
        <name>Ca(2+)</name>
        <dbReference type="ChEBI" id="CHEBI:29108"/>
    </cofactor>
</comment>
<dbReference type="AlphaFoldDB" id="A0A1X7F918"/>
<keyword evidence="4" id="KW-0479">Metal-binding</keyword>
<comment type="similarity">
    <text evidence="1 6">Belongs to the glycosyl hydrolase 68 family.</text>
</comment>
<feature type="binding site" evidence="3">
    <location>
        <begin position="390"/>
        <end position="392"/>
    </location>
    <ligand>
        <name>substrate</name>
    </ligand>
</feature>
<dbReference type="Pfam" id="PF02435">
    <property type="entry name" value="Glyco_hydro_68"/>
    <property type="match status" value="1"/>
</dbReference>
<evidence type="ECO:0000256" key="2">
    <source>
        <dbReference type="PIRSR" id="PIRSR603469-1"/>
    </source>
</evidence>
<dbReference type="STRING" id="28094.SAMN06295900_10836"/>
<evidence type="ECO:0000256" key="5">
    <source>
        <dbReference type="PIRSR" id="PIRSR603469-4"/>
    </source>
</evidence>
<gene>
    <name evidence="9" type="ORF">SAMN06295900_10836</name>
</gene>
<evidence type="ECO:0000256" key="6">
    <source>
        <dbReference type="RuleBase" id="RU361220"/>
    </source>
</evidence>
<dbReference type="GO" id="GO:0050053">
    <property type="term" value="F:levansucrase activity"/>
    <property type="evidence" value="ECO:0007669"/>
    <property type="project" value="InterPro"/>
</dbReference>